<keyword evidence="4 6" id="KW-0472">Membrane</keyword>
<dbReference type="PANTHER" id="PTHR31851">
    <property type="entry name" value="FE(2+)/MN(2+) TRANSPORTER PCL1"/>
    <property type="match status" value="1"/>
</dbReference>
<feature type="region of interest" description="Disordered" evidence="5">
    <location>
        <begin position="1"/>
        <end position="45"/>
    </location>
</feature>
<keyword evidence="2 6" id="KW-0812">Transmembrane</keyword>
<keyword evidence="8" id="KW-1185">Reference proteome</keyword>
<feature type="transmembrane region" description="Helical" evidence="6">
    <location>
        <begin position="340"/>
        <end position="364"/>
    </location>
</feature>
<proteinExistence type="predicted"/>
<dbReference type="InterPro" id="IPR008217">
    <property type="entry name" value="Ccc1_fam"/>
</dbReference>
<keyword evidence="3 6" id="KW-1133">Transmembrane helix</keyword>
<feature type="transmembrane region" description="Helical" evidence="6">
    <location>
        <begin position="310"/>
        <end position="334"/>
    </location>
</feature>
<protein>
    <submittedName>
        <fullName evidence="7">VIT1/CCC1 transporter family protein</fullName>
    </submittedName>
</protein>
<feature type="compositionally biased region" description="Basic and acidic residues" evidence="5">
    <location>
        <begin position="34"/>
        <end position="45"/>
    </location>
</feature>
<dbReference type="EMBL" id="JBHDLJ010000010">
    <property type="protein sequence ID" value="MFB0835398.1"/>
    <property type="molecule type" value="Genomic_DNA"/>
</dbReference>
<evidence type="ECO:0000256" key="1">
    <source>
        <dbReference type="ARBA" id="ARBA00004127"/>
    </source>
</evidence>
<comment type="subcellular location">
    <subcellularLocation>
        <location evidence="1">Endomembrane system</location>
        <topology evidence="1">Multi-pass membrane protein</topology>
    </subcellularLocation>
</comment>
<dbReference type="Pfam" id="PF01988">
    <property type="entry name" value="VIT1"/>
    <property type="match status" value="1"/>
</dbReference>
<feature type="transmembrane region" description="Helical" evidence="6">
    <location>
        <begin position="376"/>
        <end position="397"/>
    </location>
</feature>
<organism evidence="7 8">
    <name type="scientific">Arthrobacter halodurans</name>
    <dbReference type="NCBI Taxonomy" id="516699"/>
    <lineage>
        <taxon>Bacteria</taxon>
        <taxon>Bacillati</taxon>
        <taxon>Actinomycetota</taxon>
        <taxon>Actinomycetes</taxon>
        <taxon>Micrococcales</taxon>
        <taxon>Micrococcaceae</taxon>
        <taxon>Arthrobacter</taxon>
    </lineage>
</organism>
<evidence type="ECO:0000313" key="8">
    <source>
        <dbReference type="Proteomes" id="UP001575652"/>
    </source>
</evidence>
<gene>
    <name evidence="7" type="ORF">ACETWP_12440</name>
</gene>
<evidence type="ECO:0000256" key="6">
    <source>
        <dbReference type="SAM" id="Phobius"/>
    </source>
</evidence>
<accession>A0ABV4UP47</accession>
<evidence type="ECO:0000256" key="3">
    <source>
        <dbReference type="ARBA" id="ARBA00022989"/>
    </source>
</evidence>
<dbReference type="InterPro" id="IPR039376">
    <property type="entry name" value="Ferritin_CCC1_N"/>
</dbReference>
<reference evidence="7 8" key="1">
    <citation type="submission" date="2024-09" db="EMBL/GenBank/DDBJ databases">
        <authorList>
            <person name="Salinas-Garcia M.A."/>
            <person name="Prieme A."/>
        </authorList>
    </citation>
    <scope>NUCLEOTIDE SEQUENCE [LARGE SCALE GENOMIC DNA]</scope>
    <source>
        <strain evidence="7 8">DSM 21081</strain>
    </source>
</reference>
<dbReference type="RefSeq" id="WP_373972570.1">
    <property type="nucleotide sequence ID" value="NZ_JBHDLJ010000010.1"/>
</dbReference>
<dbReference type="CDD" id="cd01044">
    <property type="entry name" value="Ferritin_CCC1_N"/>
    <property type="match status" value="1"/>
</dbReference>
<name>A0ABV4UP47_9MICC</name>
<comment type="caution">
    <text evidence="7">The sequence shown here is derived from an EMBL/GenBank/DDBJ whole genome shotgun (WGS) entry which is preliminary data.</text>
</comment>
<dbReference type="Proteomes" id="UP001575652">
    <property type="component" value="Unassembled WGS sequence"/>
</dbReference>
<feature type="compositionally biased region" description="Low complexity" evidence="5">
    <location>
        <begin position="8"/>
        <end position="20"/>
    </location>
</feature>
<evidence type="ECO:0000256" key="4">
    <source>
        <dbReference type="ARBA" id="ARBA00023136"/>
    </source>
</evidence>
<evidence type="ECO:0000313" key="7">
    <source>
        <dbReference type="EMBL" id="MFB0835398.1"/>
    </source>
</evidence>
<sequence length="398" mass="41960">MTPDPTPRETTGAAGTRAGTDIPVPAGTRAGSPDADRRTPTPRDLRRWRKYLADERAEGAVYRELAADREGEERRILLGLADAEHRHEQHWLDMLGDHADRRVRPSLRRVLLRFLARHFGSVFVLALAQRAEGNSPYAVDQDATRQMAADELVHEEVVRGLATRGRTRLSGNFRAAVFGANDGLVSNLALVMGIGATGVSSALILFSGIAGLLAGALSMAAGEYVSVRSQRELLAASRPTQATLSAAPDLDLDANELVLVYKARGMNDEDAEHRAAERMGYFSCDCNPSMSLQPEREADDQREHETIGSALGAAGASFCFFASGALIPILPYLLGLGGSAAVAVAVVLVGLALLVTGGVVGLLSGASPAKRGLRQLAIGLGAAAVTYALGLAFGTTVA</sequence>
<dbReference type="CDD" id="cd02433">
    <property type="entry name" value="Nodulin-21_like_2"/>
    <property type="match status" value="1"/>
</dbReference>
<evidence type="ECO:0000256" key="5">
    <source>
        <dbReference type="SAM" id="MobiDB-lite"/>
    </source>
</evidence>
<feature type="transmembrane region" description="Helical" evidence="6">
    <location>
        <begin position="188"/>
        <end position="221"/>
    </location>
</feature>
<evidence type="ECO:0000256" key="2">
    <source>
        <dbReference type="ARBA" id="ARBA00022692"/>
    </source>
</evidence>